<dbReference type="SUPFAM" id="SSF56801">
    <property type="entry name" value="Acetyl-CoA synthetase-like"/>
    <property type="match status" value="1"/>
</dbReference>
<evidence type="ECO:0000256" key="3">
    <source>
        <dbReference type="ARBA" id="ARBA00026121"/>
    </source>
</evidence>
<dbReference type="GO" id="GO:0004467">
    <property type="term" value="F:long-chain fatty acid-CoA ligase activity"/>
    <property type="evidence" value="ECO:0007669"/>
    <property type="project" value="UniProtKB-EC"/>
</dbReference>
<sequence length="687" mass="78317">MMNKTSIRYLGKGLDYQNQSIPYKDNPVERISKQLEHKRTLYTYQYEQVKTLNDIFDRGHRQSKNGKCLGQMNTATNTVDWINYGDVVRRTQHISDGLLVQFGLQPRQSFIGIYSINCMEYTLIEYACYRHSLVIVPIYDTLGPNIASFIANQTELTIIACDNIERLDRILEQSKQFHHLKHLIWMKSDKKITMEMRKKVMDKGFQLHILADIEKIGSSNPIADDHKPKISDLAVICYTSGTTSTPKGVILTHENVIASIAAICIHLMDQHATVDDTMISILPLAHMFQRIGEAAVFIEGGKVVYYSGDIRQLAAEILIIRPTIMLAVPRLLNRIYDAIYAKVRNNILKRCLLHWAYRQKRKDLARHVIRNNTIWDRIVFDRVRQNMGSRLRLICVGSAPLSADVLDFLRVAIGCVISEGYGQTECVGPCTATLMGDETTGHVGPPLVGSIVKLADVPDMGYNSCDGRGEILVKGPVVFQGYYKMPEQTAEILDNDGWLHTGDIGYWSAEGTLRLIDRKKNIFKLSQGEYIAPEKIENILINSQYVQQIFIYGDGFKSMLIAIVVPDLDFIQSLDHRFHIELPLIEWTEDQLNSQPLPKNQLKELIINDLKRVGQTADLKSFELPKNIYVKKSPFTIEEGLLTPTLKSKRNAISKHFEKEIQMLYKELEQYKPNRTTTTTTTSTTTR</sequence>
<evidence type="ECO:0000313" key="5">
    <source>
        <dbReference type="EMBL" id="KAH7639782.1"/>
    </source>
</evidence>
<reference evidence="5" key="2">
    <citation type="journal article" date="2021" name="World Allergy Organ. J.">
        <title>Chromosome-level assembly of Dermatophagoides farinae genome and transcriptome reveals two novel allergens Der f 37 and Der f 39.</title>
        <authorList>
            <person name="Chen J."/>
            <person name="Cai Z."/>
            <person name="Fan D."/>
            <person name="Hu J."/>
            <person name="Hou Y."/>
            <person name="He Y."/>
            <person name="Zhang Z."/>
            <person name="Zhao Z."/>
            <person name="Gao P."/>
            <person name="Hu W."/>
            <person name="Sun J."/>
            <person name="Li J."/>
            <person name="Ji K."/>
        </authorList>
    </citation>
    <scope>NUCLEOTIDE SEQUENCE</scope>
    <source>
        <strain evidence="5">JKM2019</strain>
    </source>
</reference>
<protein>
    <recommendedName>
        <fullName evidence="3">long-chain-fatty-acid--CoA ligase</fullName>
        <ecNumber evidence="3">6.2.1.3</ecNumber>
    </recommendedName>
</protein>
<evidence type="ECO:0000256" key="1">
    <source>
        <dbReference type="ARBA" id="ARBA00022598"/>
    </source>
</evidence>
<dbReference type="Proteomes" id="UP000828236">
    <property type="component" value="Unassembled WGS sequence"/>
</dbReference>
<keyword evidence="1 5" id="KW-0436">Ligase</keyword>
<accession>A0A9D4NX40</accession>
<dbReference type="GO" id="GO:0005783">
    <property type="term" value="C:endoplasmic reticulum"/>
    <property type="evidence" value="ECO:0007669"/>
    <property type="project" value="TreeGrafter"/>
</dbReference>
<feature type="domain" description="AMP-dependent synthetase/ligase" evidence="4">
    <location>
        <begin position="78"/>
        <end position="483"/>
    </location>
</feature>
<evidence type="ECO:0000259" key="4">
    <source>
        <dbReference type="Pfam" id="PF00501"/>
    </source>
</evidence>
<dbReference type="EMBL" id="SDOV01000007">
    <property type="protein sequence ID" value="KAH7639782.1"/>
    <property type="molecule type" value="Genomic_DNA"/>
</dbReference>
<gene>
    <name evidence="5" type="ORF">HUG17_3815</name>
</gene>
<dbReference type="AlphaFoldDB" id="A0A9D4NX40"/>
<dbReference type="GO" id="GO:0016020">
    <property type="term" value="C:membrane"/>
    <property type="evidence" value="ECO:0007669"/>
    <property type="project" value="TreeGrafter"/>
</dbReference>
<reference evidence="5" key="1">
    <citation type="submission" date="2020-06" db="EMBL/GenBank/DDBJ databases">
        <authorList>
            <person name="Ji K."/>
            <person name="Li J."/>
        </authorList>
    </citation>
    <scope>NUCLEOTIDE SEQUENCE</scope>
    <source>
        <strain evidence="5">JKM2019</strain>
        <tissue evidence="5">Whole body</tissue>
    </source>
</reference>
<comment type="caution">
    <text evidence="5">The sequence shown here is derived from an EMBL/GenBank/DDBJ whole genome shotgun (WGS) entry which is preliminary data.</text>
</comment>
<dbReference type="Gene3D" id="3.40.50.12780">
    <property type="entry name" value="N-terminal domain of ligase-like"/>
    <property type="match status" value="1"/>
</dbReference>
<dbReference type="PANTHER" id="PTHR43272">
    <property type="entry name" value="LONG-CHAIN-FATTY-ACID--COA LIGASE"/>
    <property type="match status" value="1"/>
</dbReference>
<dbReference type="PROSITE" id="PS00455">
    <property type="entry name" value="AMP_BINDING"/>
    <property type="match status" value="1"/>
</dbReference>
<name>A0A9D4NX40_DERFA</name>
<dbReference type="InterPro" id="IPR020845">
    <property type="entry name" value="AMP-binding_CS"/>
</dbReference>
<keyword evidence="2" id="KW-0443">Lipid metabolism</keyword>
<keyword evidence="2" id="KW-0276">Fatty acid metabolism</keyword>
<dbReference type="EC" id="6.2.1.3" evidence="3"/>
<evidence type="ECO:0000256" key="2">
    <source>
        <dbReference type="ARBA" id="ARBA00022832"/>
    </source>
</evidence>
<dbReference type="PANTHER" id="PTHR43272:SF107">
    <property type="entry name" value="LONG-CHAIN-FATTY-ACID--COA LIGASE 5"/>
    <property type="match status" value="1"/>
</dbReference>
<dbReference type="Pfam" id="PF00501">
    <property type="entry name" value="AMP-binding"/>
    <property type="match status" value="1"/>
</dbReference>
<organism evidence="5">
    <name type="scientific">Dermatophagoides farinae</name>
    <name type="common">American house dust mite</name>
    <dbReference type="NCBI Taxonomy" id="6954"/>
    <lineage>
        <taxon>Eukaryota</taxon>
        <taxon>Metazoa</taxon>
        <taxon>Ecdysozoa</taxon>
        <taxon>Arthropoda</taxon>
        <taxon>Chelicerata</taxon>
        <taxon>Arachnida</taxon>
        <taxon>Acari</taxon>
        <taxon>Acariformes</taxon>
        <taxon>Sarcoptiformes</taxon>
        <taxon>Astigmata</taxon>
        <taxon>Psoroptidia</taxon>
        <taxon>Analgoidea</taxon>
        <taxon>Pyroglyphidae</taxon>
        <taxon>Dermatophagoidinae</taxon>
        <taxon>Dermatophagoides</taxon>
    </lineage>
</organism>
<proteinExistence type="predicted"/>
<dbReference type="InterPro" id="IPR042099">
    <property type="entry name" value="ANL_N_sf"/>
</dbReference>
<dbReference type="InterPro" id="IPR000873">
    <property type="entry name" value="AMP-dep_synth/lig_dom"/>
</dbReference>